<dbReference type="EMBL" id="QYCY01000001">
    <property type="protein sequence ID" value="RLV78501.1"/>
    <property type="molecule type" value="Genomic_DNA"/>
</dbReference>
<dbReference type="Proteomes" id="UP000281594">
    <property type="component" value="Unassembled WGS sequence"/>
</dbReference>
<name>A0A0A0NFP9_STRRN</name>
<dbReference type="KEGG" id="src:M271_34655"/>
<comment type="caution">
    <text evidence="1">The sequence shown here is derived from an EMBL/GenBank/DDBJ whole genome shotgun (WGS) entry which is preliminary data.</text>
</comment>
<evidence type="ECO:0000313" key="2">
    <source>
        <dbReference type="Proteomes" id="UP000281594"/>
    </source>
</evidence>
<dbReference type="HOGENOM" id="CLU_1685617_0_0_11"/>
<accession>A0A0A0NFP9</accession>
<organism evidence="1 2">
    <name type="scientific">Streptomyces rapamycinicus (strain ATCC 29253 / DSM 41530 / NRRL 5491 / AYB-994)</name>
    <name type="common">Streptomyces hygroscopicus (strain ATCC 29253)</name>
    <dbReference type="NCBI Taxonomy" id="1343740"/>
    <lineage>
        <taxon>Bacteria</taxon>
        <taxon>Bacillati</taxon>
        <taxon>Actinomycetota</taxon>
        <taxon>Actinomycetes</taxon>
        <taxon>Kitasatosporales</taxon>
        <taxon>Streptomycetaceae</taxon>
        <taxon>Streptomyces</taxon>
        <taxon>Streptomyces violaceusniger group</taxon>
    </lineage>
</organism>
<proteinExistence type="predicted"/>
<dbReference type="STRING" id="1343740.M271_34655"/>
<sequence>MNTTKKITDRVETYELARDAMLAADHSVKAGYNEDQVNRLHDGLAADAADLVQELAREHFTIVADWETAIGSDGETMSPDLLPVVITVQASDQEVAYWAAAHKLFDYFGPVIEALGRMDVMDEEFFGHQGRTALLRVAAIFRGLPPPADTELCHVI</sequence>
<dbReference type="RefSeq" id="WP_020871820.1">
    <property type="nucleotide sequence ID" value="NC_022785.1"/>
</dbReference>
<dbReference type="AlphaFoldDB" id="A0A0A0NFP9"/>
<reference evidence="1 2" key="1">
    <citation type="journal article" date="2018" name="J. Biol. Chem.">
        <title>Discovery of the actinoplanic acid pathway in Streptomyces rapamycinicus reveals a genetically conserved synergism with rapamycin.</title>
        <authorList>
            <person name="Mrak P."/>
            <person name="Krastel P."/>
            <person name="Pivk Lukancic P."/>
            <person name="Tao J."/>
            <person name="Pistorius D."/>
            <person name="Moore C.M."/>
        </authorList>
    </citation>
    <scope>NUCLEOTIDE SEQUENCE [LARGE SCALE GENOMIC DNA]</scope>
    <source>
        <strain evidence="1 2">NRRL 5491</strain>
    </source>
</reference>
<evidence type="ECO:0000313" key="1">
    <source>
        <dbReference type="EMBL" id="RLV78501.1"/>
    </source>
</evidence>
<protein>
    <submittedName>
        <fullName evidence="1">Uncharacterized protein</fullName>
    </submittedName>
</protein>
<gene>
    <name evidence="1" type="ORF">D3C57_108990</name>
</gene>